<keyword evidence="2" id="KW-1185">Reference proteome</keyword>
<evidence type="ECO:0000313" key="2">
    <source>
        <dbReference type="Proteomes" id="UP001064048"/>
    </source>
</evidence>
<reference evidence="1 2" key="1">
    <citation type="journal article" date="2022" name="Genome Biol. Evol.">
        <title>The Spruce Budworm Genome: Reconstructing the Evolutionary History of Antifreeze Proteins.</title>
        <authorList>
            <person name="Beliveau C."/>
            <person name="Gagne P."/>
            <person name="Picq S."/>
            <person name="Vernygora O."/>
            <person name="Keeling C.I."/>
            <person name="Pinkney K."/>
            <person name="Doucet D."/>
            <person name="Wen F."/>
            <person name="Johnston J.S."/>
            <person name="Maaroufi H."/>
            <person name="Boyle B."/>
            <person name="Laroche J."/>
            <person name="Dewar K."/>
            <person name="Juretic N."/>
            <person name="Blackburn G."/>
            <person name="Nisole A."/>
            <person name="Brunet B."/>
            <person name="Brandao M."/>
            <person name="Lumley L."/>
            <person name="Duan J."/>
            <person name="Quan G."/>
            <person name="Lucarotti C.J."/>
            <person name="Roe A.D."/>
            <person name="Sperling F.A.H."/>
            <person name="Levesque R.C."/>
            <person name="Cusson M."/>
        </authorList>
    </citation>
    <scope>NUCLEOTIDE SEQUENCE [LARGE SCALE GENOMIC DNA]</scope>
    <source>
        <strain evidence="1">Glfc:IPQL:Cfum</strain>
    </source>
</reference>
<gene>
    <name evidence="1" type="ORF">MSG28_010152</name>
</gene>
<comment type="caution">
    <text evidence="1">The sequence shown here is derived from an EMBL/GenBank/DDBJ whole genome shotgun (WGS) entry which is preliminary data.</text>
</comment>
<evidence type="ECO:0000313" key="1">
    <source>
        <dbReference type="EMBL" id="KAI8436664.1"/>
    </source>
</evidence>
<dbReference type="Proteomes" id="UP001064048">
    <property type="component" value="Chromosome 17"/>
</dbReference>
<accession>A0ACC0KJK5</accession>
<organism evidence="1 2">
    <name type="scientific">Choristoneura fumiferana</name>
    <name type="common">Spruce budworm moth</name>
    <name type="synonym">Archips fumiferana</name>
    <dbReference type="NCBI Taxonomy" id="7141"/>
    <lineage>
        <taxon>Eukaryota</taxon>
        <taxon>Metazoa</taxon>
        <taxon>Ecdysozoa</taxon>
        <taxon>Arthropoda</taxon>
        <taxon>Hexapoda</taxon>
        <taxon>Insecta</taxon>
        <taxon>Pterygota</taxon>
        <taxon>Neoptera</taxon>
        <taxon>Endopterygota</taxon>
        <taxon>Lepidoptera</taxon>
        <taxon>Glossata</taxon>
        <taxon>Ditrysia</taxon>
        <taxon>Tortricoidea</taxon>
        <taxon>Tortricidae</taxon>
        <taxon>Tortricinae</taxon>
        <taxon>Choristoneura</taxon>
    </lineage>
</organism>
<protein>
    <submittedName>
        <fullName evidence="1">Uncharacterized protein</fullName>
    </submittedName>
</protein>
<dbReference type="EMBL" id="CM046117">
    <property type="protein sequence ID" value="KAI8436664.1"/>
    <property type="molecule type" value="Genomic_DNA"/>
</dbReference>
<sequence length="248" mass="26370">MVTGIAGQPAAAPPVQEKKGDNRRSNKPIMEKRRRARINNCLNELKALILDAMKKDPARHSKLEKADILEMTVKHLEGLRTEGAATPDRFRAGYRHCLSEVARFPGLETGLRKRLVKHLEGCVTPGARPAGAPTPPSDAEDATAALPHSTILISAGPGSGVRLVPTRLSNGDIALVLPAGVSANALGAVPTLVPLSPRDAVSTSSSEPRCFSPASSGWGTPPPPTEDPVPLALVTRKQAPEDKPWRPW</sequence>
<proteinExistence type="predicted"/>
<name>A0ACC0KJK5_CHOFU</name>